<protein>
    <submittedName>
        <fullName evidence="3">PiggyBac transposable element-derived protein 3-like</fullName>
    </submittedName>
</protein>
<evidence type="ECO:0000313" key="4">
    <source>
        <dbReference type="Proteomes" id="UP001178508"/>
    </source>
</evidence>
<name>A0AAV1HLK1_XYRNO</name>
<feature type="compositionally biased region" description="Basic and acidic residues" evidence="1">
    <location>
        <begin position="1"/>
        <end position="13"/>
    </location>
</feature>
<feature type="compositionally biased region" description="Acidic residues" evidence="1">
    <location>
        <begin position="39"/>
        <end position="52"/>
    </location>
</feature>
<feature type="compositionally biased region" description="Basic and acidic residues" evidence="1">
    <location>
        <begin position="86"/>
        <end position="102"/>
    </location>
</feature>
<feature type="region of interest" description="Disordered" evidence="1">
    <location>
        <begin position="1"/>
        <end position="115"/>
    </location>
</feature>
<accession>A0AAV1HLK1</accession>
<evidence type="ECO:0000313" key="3">
    <source>
        <dbReference type="EMBL" id="CAJ1086721.1"/>
    </source>
</evidence>
<organism evidence="3 4">
    <name type="scientific">Xyrichtys novacula</name>
    <name type="common">Pearly razorfish</name>
    <name type="synonym">Hemipteronotus novacula</name>
    <dbReference type="NCBI Taxonomy" id="13765"/>
    <lineage>
        <taxon>Eukaryota</taxon>
        <taxon>Metazoa</taxon>
        <taxon>Chordata</taxon>
        <taxon>Craniata</taxon>
        <taxon>Vertebrata</taxon>
        <taxon>Euteleostomi</taxon>
        <taxon>Actinopterygii</taxon>
        <taxon>Neopterygii</taxon>
        <taxon>Teleostei</taxon>
        <taxon>Neoteleostei</taxon>
        <taxon>Acanthomorphata</taxon>
        <taxon>Eupercaria</taxon>
        <taxon>Labriformes</taxon>
        <taxon>Labridae</taxon>
        <taxon>Xyrichtys</taxon>
    </lineage>
</organism>
<evidence type="ECO:0000259" key="2">
    <source>
        <dbReference type="Pfam" id="PF13843"/>
    </source>
</evidence>
<reference evidence="3" key="1">
    <citation type="submission" date="2023-08" db="EMBL/GenBank/DDBJ databases">
        <authorList>
            <person name="Alioto T."/>
            <person name="Alioto T."/>
            <person name="Gomez Garrido J."/>
        </authorList>
    </citation>
    <scope>NUCLEOTIDE SEQUENCE</scope>
</reference>
<keyword evidence="4" id="KW-1185">Reference proteome</keyword>
<dbReference type="Pfam" id="PF13843">
    <property type="entry name" value="DDE_Tnp_1_7"/>
    <property type="match status" value="1"/>
</dbReference>
<dbReference type="EMBL" id="OY660886">
    <property type="protein sequence ID" value="CAJ1086721.1"/>
    <property type="molecule type" value="Genomic_DNA"/>
</dbReference>
<evidence type="ECO:0000256" key="1">
    <source>
        <dbReference type="SAM" id="MobiDB-lite"/>
    </source>
</evidence>
<dbReference type="InterPro" id="IPR029526">
    <property type="entry name" value="PGBD"/>
</dbReference>
<dbReference type="Proteomes" id="UP001178508">
    <property type="component" value="Chromosome 23"/>
</dbReference>
<feature type="region of interest" description="Disordered" evidence="1">
    <location>
        <begin position="496"/>
        <end position="524"/>
    </location>
</feature>
<dbReference type="PANTHER" id="PTHR47272">
    <property type="entry name" value="DDE_TNP_1_7 DOMAIN-CONTAINING PROTEIN"/>
    <property type="match status" value="1"/>
</dbReference>
<sequence>MADDTPRRSDGHSQSKRRPVSYSLEKAMEMLGLIGGDNSEVEDLSDIDDPVGDAEYKPPPSSSEEDSSGCEDTIPQPCQPIRGCKRVRDEYEGYRSDRDIARSRTPRSRSQTQQDEAIQAVEHMMKKQMYVTGTVMKNRVAAAVQWLPTDKTMKKDRRGTSAQVTTEDEKICVVKWFDNKPVLMMSTVHAQEPEDTCQRWDKKLKRYVTISQPCVIREYNSKMGGVDLVDRMMSYYRMSGRTKKWTLRLLMHFTDLALANSWLLYRKDLTVNGTPKKNIMQFLEFRMEVAMTFLAQRDNDSSDFSEQEDDPDILVSGKKRPVQAVPHISVRRKANAHLPEVVHSKNASRCRAKGCSGKSGVQCVTCKVFLCLQGRSQLLHSLSHTGVNIFLRGKNGEALSVCKSLQILHTGGGQTTEEPTPLHCKIASIIGSAGVCGIVSEREGDTDFAKTEESGKLQFYPFIESNVCTDTWQEMMCIVSSVTLQLEAVGEEVEEEEVRPSASGTQAAGPSFPSTPSGSRVRGGGQVLTETVLQTQRDTIGAIREVREELAQIRTVLQNMCDIMSTATDPIKELLKK</sequence>
<proteinExistence type="predicted"/>
<feature type="compositionally biased region" description="Polar residues" evidence="1">
    <location>
        <begin position="502"/>
        <end position="518"/>
    </location>
</feature>
<gene>
    <name evidence="3" type="ORF">XNOV1_A041807</name>
</gene>
<dbReference type="PANTHER" id="PTHR47272:SF2">
    <property type="entry name" value="PIGGYBAC TRANSPOSABLE ELEMENT-DERIVED PROTEIN 3-LIKE"/>
    <property type="match status" value="1"/>
</dbReference>
<feature type="domain" description="PiggyBac transposable element-derived protein" evidence="2">
    <location>
        <begin position="119"/>
        <end position="262"/>
    </location>
</feature>
<dbReference type="AlphaFoldDB" id="A0AAV1HLK1"/>